<dbReference type="InterPro" id="IPR017907">
    <property type="entry name" value="Znf_RING_CS"/>
</dbReference>
<evidence type="ECO:0000256" key="7">
    <source>
        <dbReference type="ARBA" id="ARBA00022771"/>
    </source>
</evidence>
<dbReference type="Gene3D" id="3.30.40.10">
    <property type="entry name" value="Zinc/RING finger domain, C3HC4 (zinc finger)"/>
    <property type="match status" value="4"/>
</dbReference>
<reference evidence="17" key="1">
    <citation type="journal article" date="2012" name="Fish Shellfish Immunol.">
        <title>Molecular cloning, characterization and expression analysis of tumor necrosis factor receptor-associated factor 3 (TRAF3) from pearl oyster Pinctada fucata.</title>
        <authorList>
            <person name="Huang X.D."/>
            <person name="Liu W.G."/>
            <person name="Guan Y.Y."/>
            <person name="Shi Y."/>
            <person name="Wang Q."/>
            <person name="Zhao M."/>
            <person name="Wu S.Z."/>
            <person name="He M.X."/>
        </authorList>
    </citation>
    <scope>NUCLEOTIDE SEQUENCE</scope>
</reference>
<dbReference type="PROSITE" id="PS51081">
    <property type="entry name" value="ZF_SIAH"/>
    <property type="match status" value="1"/>
</dbReference>
<keyword evidence="3" id="KW-1017">Isopeptide bond</keyword>
<dbReference type="InterPro" id="IPR002083">
    <property type="entry name" value="MATH/TRAF_dom"/>
</dbReference>
<dbReference type="GO" id="GO:0043122">
    <property type="term" value="P:regulation of canonical NF-kappaB signal transduction"/>
    <property type="evidence" value="ECO:0007669"/>
    <property type="project" value="TreeGrafter"/>
</dbReference>
<feature type="coiled-coil region" evidence="12">
    <location>
        <begin position="234"/>
        <end position="275"/>
    </location>
</feature>
<keyword evidence="5 11" id="KW-0479">Metal-binding</keyword>
<feature type="domain" description="MATH" evidence="14">
    <location>
        <begin position="379"/>
        <end position="524"/>
    </location>
</feature>
<dbReference type="GO" id="GO:0009898">
    <property type="term" value="C:cytoplasmic side of plasma membrane"/>
    <property type="evidence" value="ECO:0007669"/>
    <property type="project" value="TreeGrafter"/>
</dbReference>
<dbReference type="GO" id="GO:0007165">
    <property type="term" value="P:signal transduction"/>
    <property type="evidence" value="ECO:0007669"/>
    <property type="project" value="InterPro"/>
</dbReference>
<dbReference type="PROSITE" id="PS50089">
    <property type="entry name" value="ZF_RING_2"/>
    <property type="match status" value="1"/>
</dbReference>
<dbReference type="InterPro" id="IPR049342">
    <property type="entry name" value="TRAF1-6_MATH_dom"/>
</dbReference>
<gene>
    <name evidence="17" type="primary">TRAF3</name>
</gene>
<evidence type="ECO:0000256" key="8">
    <source>
        <dbReference type="ARBA" id="ARBA00022833"/>
    </source>
</evidence>
<dbReference type="PROSITE" id="PS50144">
    <property type="entry name" value="MATH"/>
    <property type="match status" value="1"/>
</dbReference>
<dbReference type="Pfam" id="PF13923">
    <property type="entry name" value="zf-C3HC4_2"/>
    <property type="match status" value="1"/>
</dbReference>
<keyword evidence="7 11" id="KW-0863">Zinc-finger</keyword>
<evidence type="ECO:0000256" key="1">
    <source>
        <dbReference type="ARBA" id="ARBA00004496"/>
    </source>
</evidence>
<feature type="zinc finger region" description="TRAF-type" evidence="11">
    <location>
        <begin position="145"/>
        <end position="202"/>
    </location>
</feature>
<feature type="domain" description="SIAH-type" evidence="16">
    <location>
        <begin position="65"/>
        <end position="125"/>
    </location>
</feature>
<dbReference type="Gene3D" id="2.60.210.10">
    <property type="entry name" value="Apoptosis, Tumor Necrosis Factor Receptor Associated Protein 2, Chain A"/>
    <property type="match status" value="1"/>
</dbReference>
<evidence type="ECO:0000256" key="10">
    <source>
        <dbReference type="ARBA" id="ARBA00023054"/>
    </source>
</evidence>
<dbReference type="EMBL" id="JQ898347">
    <property type="protein sequence ID" value="AFL03408.1"/>
    <property type="molecule type" value="mRNA"/>
</dbReference>
<dbReference type="GO" id="GO:0006915">
    <property type="term" value="P:apoptotic process"/>
    <property type="evidence" value="ECO:0007669"/>
    <property type="project" value="UniProtKB-KW"/>
</dbReference>
<dbReference type="GO" id="GO:0042981">
    <property type="term" value="P:regulation of apoptotic process"/>
    <property type="evidence" value="ECO:0007669"/>
    <property type="project" value="InterPro"/>
</dbReference>
<keyword evidence="10 12" id="KW-0175">Coiled coil</keyword>
<dbReference type="InterPro" id="IPR013083">
    <property type="entry name" value="Znf_RING/FYVE/PHD"/>
</dbReference>
<dbReference type="AlphaFoldDB" id="I3WEV1"/>
<evidence type="ECO:0000256" key="9">
    <source>
        <dbReference type="ARBA" id="ARBA00022843"/>
    </source>
</evidence>
<keyword evidence="6" id="KW-0677">Repeat</keyword>
<feature type="domain" description="TRAF-type" evidence="15">
    <location>
        <begin position="145"/>
        <end position="202"/>
    </location>
</feature>
<evidence type="ECO:0000259" key="15">
    <source>
        <dbReference type="PROSITE" id="PS50145"/>
    </source>
</evidence>
<dbReference type="SUPFAM" id="SSF57953">
    <property type="entry name" value="Trimerization domain of TRAF"/>
    <property type="match status" value="1"/>
</dbReference>
<protein>
    <submittedName>
        <fullName evidence="17">Tumor necrosis factor receptor-associated factor 3</fullName>
    </submittedName>
</protein>
<evidence type="ECO:0000256" key="11">
    <source>
        <dbReference type="PROSITE-ProRule" id="PRU00207"/>
    </source>
</evidence>
<keyword evidence="17" id="KW-0675">Receptor</keyword>
<proteinExistence type="evidence at transcript level"/>
<dbReference type="Pfam" id="PF21355">
    <property type="entry name" value="TRAF-mep_MATH"/>
    <property type="match status" value="1"/>
</dbReference>
<feature type="domain" description="RING-type" evidence="13">
    <location>
        <begin position="2"/>
        <end position="39"/>
    </location>
</feature>
<dbReference type="InterPro" id="IPR008974">
    <property type="entry name" value="TRAF-like"/>
</dbReference>
<evidence type="ECO:0000256" key="6">
    <source>
        <dbReference type="ARBA" id="ARBA00022737"/>
    </source>
</evidence>
<keyword evidence="8 11" id="KW-0862">Zinc</keyword>
<comment type="subcellular location">
    <subcellularLocation>
        <location evidence="1">Cytoplasm</location>
    </subcellularLocation>
</comment>
<dbReference type="PANTHER" id="PTHR10131">
    <property type="entry name" value="TNF RECEPTOR ASSOCIATED FACTOR"/>
    <property type="match status" value="1"/>
</dbReference>
<dbReference type="PROSITE" id="PS00518">
    <property type="entry name" value="ZF_RING_1"/>
    <property type="match status" value="1"/>
</dbReference>
<dbReference type="PIRSF" id="PIRSF015614">
    <property type="entry name" value="TRAF"/>
    <property type="match status" value="1"/>
</dbReference>
<dbReference type="SMR" id="I3WEV1"/>
<dbReference type="SUPFAM" id="SSF49599">
    <property type="entry name" value="TRAF domain-like"/>
    <property type="match status" value="4"/>
</dbReference>
<dbReference type="InterPro" id="IPR013010">
    <property type="entry name" value="Znf_SIAH"/>
</dbReference>
<keyword evidence="2" id="KW-0963">Cytoplasm</keyword>
<evidence type="ECO:0000313" key="17">
    <source>
        <dbReference type="EMBL" id="AFL03408.1"/>
    </source>
</evidence>
<keyword evidence="9" id="KW-0832">Ubl conjugation</keyword>
<evidence type="ECO:0000259" key="16">
    <source>
        <dbReference type="PROSITE" id="PS51081"/>
    </source>
</evidence>
<dbReference type="GO" id="GO:0005164">
    <property type="term" value="F:tumor necrosis factor receptor binding"/>
    <property type="evidence" value="ECO:0007669"/>
    <property type="project" value="TreeGrafter"/>
</dbReference>
<dbReference type="FunFam" id="2.60.210.10:FF:000001">
    <property type="entry name" value="TNF receptor-associated factor"/>
    <property type="match status" value="1"/>
</dbReference>
<dbReference type="InterPro" id="IPR001293">
    <property type="entry name" value="Znf_TRAF"/>
</dbReference>
<feature type="domain" description="TRAF-type" evidence="15">
    <location>
        <begin position="88"/>
        <end position="138"/>
    </location>
</feature>
<evidence type="ECO:0000259" key="14">
    <source>
        <dbReference type="PROSITE" id="PS50144"/>
    </source>
</evidence>
<name>I3WEV1_PINFU</name>
<feature type="zinc finger region" description="TRAF-type" evidence="11">
    <location>
        <begin position="88"/>
        <end position="138"/>
    </location>
</feature>
<evidence type="ECO:0000256" key="4">
    <source>
        <dbReference type="ARBA" id="ARBA00022703"/>
    </source>
</evidence>
<evidence type="ECO:0000256" key="3">
    <source>
        <dbReference type="ARBA" id="ARBA00022499"/>
    </source>
</evidence>
<dbReference type="GO" id="GO:0008270">
    <property type="term" value="F:zinc ion binding"/>
    <property type="evidence" value="ECO:0007669"/>
    <property type="project" value="UniProtKB-KW"/>
</dbReference>
<dbReference type="InterPro" id="IPR012227">
    <property type="entry name" value="TNF_rcpt-assoc_TRAF_met"/>
</dbReference>
<dbReference type="InterPro" id="IPR001841">
    <property type="entry name" value="Znf_RING"/>
</dbReference>
<dbReference type="Pfam" id="PF02176">
    <property type="entry name" value="zf-TRAF"/>
    <property type="match status" value="2"/>
</dbReference>
<dbReference type="PROSITE" id="PS50145">
    <property type="entry name" value="ZF_TRAF"/>
    <property type="match status" value="2"/>
</dbReference>
<evidence type="ECO:0000259" key="13">
    <source>
        <dbReference type="PROSITE" id="PS50089"/>
    </source>
</evidence>
<dbReference type="SMART" id="SM00061">
    <property type="entry name" value="MATH"/>
    <property type="match status" value="1"/>
</dbReference>
<accession>I3WEV1</accession>
<organism evidence="17">
    <name type="scientific">Pinctada fucata</name>
    <name type="common">Akoya pearl oyster</name>
    <name type="synonym">Pinctada imbricata fucata</name>
    <dbReference type="NCBI Taxonomy" id="50426"/>
    <lineage>
        <taxon>Eukaryota</taxon>
        <taxon>Metazoa</taxon>
        <taxon>Spiralia</taxon>
        <taxon>Lophotrochozoa</taxon>
        <taxon>Mollusca</taxon>
        <taxon>Bivalvia</taxon>
        <taxon>Autobranchia</taxon>
        <taxon>Pteriomorphia</taxon>
        <taxon>Pterioida</taxon>
        <taxon>Pterioidea</taxon>
        <taxon>Pteriidae</taxon>
        <taxon>Pinctada</taxon>
    </lineage>
</organism>
<dbReference type="SMART" id="SM00184">
    <property type="entry name" value="RING"/>
    <property type="match status" value="1"/>
</dbReference>
<evidence type="ECO:0000256" key="12">
    <source>
        <dbReference type="SAM" id="Coils"/>
    </source>
</evidence>
<dbReference type="SUPFAM" id="SSF57850">
    <property type="entry name" value="RING/U-box"/>
    <property type="match status" value="1"/>
</dbReference>
<sequence>MCKICNDVLRDAVQTFCGHRICLQCIDQALQGRESIPCPAKEEGCVDLKREEINRDSSARREVRALDVFCPFEDGGCKKTLQWKDLQTHEETCEFRPVPCPNYLHGCEVIISYKDVDEHLKECPYRPYRCQFCNQEVPLALKQQHETETCPRIPIPCRYECGINPLPREELEAHLITCPKRPQRCRYHSVGCTFEGTSEEVQQHERDDTDRHLELITMYTANMDLQSLEVRRELQDMSLERDNSRRLLDDVSRQMAEIKRSMDDMKIQVRDVKLKIVSQTERIIHVERKVEDLAKKDSVDRHARDLQVIRETQASMSERIRQLEGRAPSQGNPAVPAIEGNTGSVVPQVQQHERQLGLQDIRLAELDLRFQVLETASYDGTLIWKIKDYSRRKQDAITGRTLSLYSQPFYTSRTGYKMCARVYLNGDGMGRGTHLSLFFVIMRGEYDTLLSWPFKQKVTLMLLDQDTGTRHLSDTFRPDPSSSSFRKPTTEMNVASGCPLFVSHAVLETRTYVREDTIFIKIIVDTEGLYEDSILKERRS</sequence>
<evidence type="ECO:0000256" key="2">
    <source>
        <dbReference type="ARBA" id="ARBA00022490"/>
    </source>
</evidence>
<evidence type="ECO:0000256" key="5">
    <source>
        <dbReference type="ARBA" id="ARBA00022723"/>
    </source>
</evidence>
<dbReference type="PANTHER" id="PTHR10131:SF153">
    <property type="entry name" value="RING-TYPE DOMAIN-CONTAINING PROTEIN"/>
    <property type="match status" value="1"/>
</dbReference>
<keyword evidence="4" id="KW-0053">Apoptosis</keyword>
<dbReference type="GO" id="GO:0005737">
    <property type="term" value="C:cytoplasm"/>
    <property type="evidence" value="ECO:0007669"/>
    <property type="project" value="UniProtKB-SubCell"/>
</dbReference>